<dbReference type="PANTHER" id="PTHR10221:SF13">
    <property type="entry name" value="TRANSCRIPTION INITIATION FACTOR TFIID SUBUNIT 6"/>
    <property type="match status" value="1"/>
</dbReference>
<dbReference type="GO" id="GO:0003713">
    <property type="term" value="F:transcription coactivator activity"/>
    <property type="evidence" value="ECO:0007669"/>
    <property type="project" value="TreeGrafter"/>
</dbReference>
<gene>
    <name evidence="6" type="ORF">L1049_010415</name>
</gene>
<dbReference type="InterPro" id="IPR037796">
    <property type="entry name" value="TAF6"/>
</dbReference>
<evidence type="ECO:0000256" key="2">
    <source>
        <dbReference type="ARBA" id="ARBA00007688"/>
    </source>
</evidence>
<evidence type="ECO:0000313" key="7">
    <source>
        <dbReference type="Proteomes" id="UP001415857"/>
    </source>
</evidence>
<evidence type="ECO:0000256" key="1">
    <source>
        <dbReference type="ARBA" id="ARBA00004123"/>
    </source>
</evidence>
<comment type="similarity">
    <text evidence="2">Belongs to the TAF6 family.</text>
</comment>
<dbReference type="GO" id="GO:0016251">
    <property type="term" value="F:RNA polymerase II general transcription initiation factor activity"/>
    <property type="evidence" value="ECO:0007669"/>
    <property type="project" value="InterPro"/>
</dbReference>
<dbReference type="EMBL" id="JBBPBK010000016">
    <property type="protein sequence ID" value="KAK9267978.1"/>
    <property type="molecule type" value="Genomic_DNA"/>
</dbReference>
<keyword evidence="7" id="KW-1185">Reference proteome</keyword>
<keyword evidence="3" id="KW-0805">Transcription regulation</keyword>
<keyword evidence="5" id="KW-0539">Nucleus</keyword>
<dbReference type="AlphaFoldDB" id="A0AAP0N7I6"/>
<protein>
    <submittedName>
        <fullName evidence="6">Uncharacterized protein</fullName>
    </submittedName>
</protein>
<organism evidence="6 7">
    <name type="scientific">Liquidambar formosana</name>
    <name type="common">Formosan gum</name>
    <dbReference type="NCBI Taxonomy" id="63359"/>
    <lineage>
        <taxon>Eukaryota</taxon>
        <taxon>Viridiplantae</taxon>
        <taxon>Streptophyta</taxon>
        <taxon>Embryophyta</taxon>
        <taxon>Tracheophyta</taxon>
        <taxon>Spermatophyta</taxon>
        <taxon>Magnoliopsida</taxon>
        <taxon>eudicotyledons</taxon>
        <taxon>Gunneridae</taxon>
        <taxon>Pentapetalae</taxon>
        <taxon>Saxifragales</taxon>
        <taxon>Altingiaceae</taxon>
        <taxon>Liquidambar</taxon>
    </lineage>
</organism>
<evidence type="ECO:0000256" key="4">
    <source>
        <dbReference type="ARBA" id="ARBA00023163"/>
    </source>
</evidence>
<proteinExistence type="inferred from homology"/>
<evidence type="ECO:0000256" key="3">
    <source>
        <dbReference type="ARBA" id="ARBA00023015"/>
    </source>
</evidence>
<evidence type="ECO:0000256" key="5">
    <source>
        <dbReference type="ARBA" id="ARBA00023242"/>
    </source>
</evidence>
<dbReference type="Proteomes" id="UP001415857">
    <property type="component" value="Unassembled WGS sequence"/>
</dbReference>
<dbReference type="PANTHER" id="PTHR10221">
    <property type="entry name" value="TRANSCRIPTION INITIATION FACTOR TFIID SUBUNIT 6"/>
    <property type="match status" value="1"/>
</dbReference>
<dbReference type="GO" id="GO:0000124">
    <property type="term" value="C:SAGA complex"/>
    <property type="evidence" value="ECO:0007669"/>
    <property type="project" value="InterPro"/>
</dbReference>
<dbReference type="GO" id="GO:0005669">
    <property type="term" value="C:transcription factor TFIID complex"/>
    <property type="evidence" value="ECO:0007669"/>
    <property type="project" value="InterPro"/>
</dbReference>
<dbReference type="GO" id="GO:0046695">
    <property type="term" value="C:SLIK (SAGA-like) complex"/>
    <property type="evidence" value="ECO:0007669"/>
    <property type="project" value="InterPro"/>
</dbReference>
<keyword evidence="4" id="KW-0804">Transcription</keyword>
<comment type="subcellular location">
    <subcellularLocation>
        <location evidence="1">Nucleus</location>
    </subcellularLocation>
</comment>
<sequence length="126" mass="14154">MSDEDDEDEPERGDDMHGMLEGPIYGFASGDPLRFKRDVGHKDLFYIDDKDVDFKYVIEAPLPKAPLDTAVVCHWLAIEGVQLAILENALVEVIAAPSDGKKSEQKDDRLPVYIKLPVNNIRFLVV</sequence>
<reference evidence="6 7" key="1">
    <citation type="journal article" date="2024" name="Plant J.">
        <title>Genome sequences and population genomics reveal climatic adaptation and genomic divergence between two closely related sweetgum species.</title>
        <authorList>
            <person name="Xu W.Q."/>
            <person name="Ren C.Q."/>
            <person name="Zhang X.Y."/>
            <person name="Comes H.P."/>
            <person name="Liu X.H."/>
            <person name="Li Y.G."/>
            <person name="Kettle C.J."/>
            <person name="Jalonen R."/>
            <person name="Gaisberger H."/>
            <person name="Ma Y.Z."/>
            <person name="Qiu Y.X."/>
        </authorList>
    </citation>
    <scope>NUCLEOTIDE SEQUENCE [LARGE SCALE GENOMIC DNA]</scope>
    <source>
        <strain evidence="6">Hangzhou</strain>
    </source>
</reference>
<dbReference type="GO" id="GO:0051123">
    <property type="term" value="P:RNA polymerase II preinitiation complex assembly"/>
    <property type="evidence" value="ECO:0007669"/>
    <property type="project" value="TreeGrafter"/>
</dbReference>
<accession>A0AAP0N7I6</accession>
<evidence type="ECO:0000313" key="6">
    <source>
        <dbReference type="EMBL" id="KAK9267978.1"/>
    </source>
</evidence>
<comment type="caution">
    <text evidence="6">The sequence shown here is derived from an EMBL/GenBank/DDBJ whole genome shotgun (WGS) entry which is preliminary data.</text>
</comment>
<name>A0AAP0N7I6_LIQFO</name>